<feature type="transmembrane region" description="Helical" evidence="7">
    <location>
        <begin position="29"/>
        <end position="54"/>
    </location>
</feature>
<feature type="transmembrane region" description="Helical" evidence="7">
    <location>
        <begin position="199"/>
        <end position="222"/>
    </location>
</feature>
<reference evidence="9" key="1">
    <citation type="submission" date="2021-03" db="EMBL/GenBank/DDBJ databases">
        <title>Revisited historic fungal species revealed as producer of novel bioactive compounds through whole genome sequencing and comparative genomics.</title>
        <authorList>
            <person name="Vignolle G.A."/>
            <person name="Hochenegger N."/>
            <person name="Mach R.L."/>
            <person name="Mach-Aigner A.R."/>
            <person name="Javad Rahimi M."/>
            <person name="Salim K.A."/>
            <person name="Chan C.M."/>
            <person name="Lim L.B.L."/>
            <person name="Cai F."/>
            <person name="Druzhinina I.S."/>
            <person name="U'Ren J.M."/>
            <person name="Derntl C."/>
        </authorList>
    </citation>
    <scope>NUCLEOTIDE SEQUENCE</scope>
    <source>
        <strain evidence="9">TUCIM 5799</strain>
    </source>
</reference>
<feature type="region of interest" description="Disordered" evidence="6">
    <location>
        <begin position="355"/>
        <end position="405"/>
    </location>
</feature>
<accession>A0A9Q0ANA7</accession>
<protein>
    <recommendedName>
        <fullName evidence="8">Rhodopsin domain-containing protein</fullName>
    </recommendedName>
</protein>
<evidence type="ECO:0000256" key="5">
    <source>
        <dbReference type="ARBA" id="ARBA00038359"/>
    </source>
</evidence>
<keyword evidence="4 7" id="KW-0472">Membrane</keyword>
<feature type="transmembrane region" description="Helical" evidence="7">
    <location>
        <begin position="66"/>
        <end position="92"/>
    </location>
</feature>
<organism evidence="9 10">
    <name type="scientific">Neoarthrinium moseri</name>
    <dbReference type="NCBI Taxonomy" id="1658444"/>
    <lineage>
        <taxon>Eukaryota</taxon>
        <taxon>Fungi</taxon>
        <taxon>Dikarya</taxon>
        <taxon>Ascomycota</taxon>
        <taxon>Pezizomycotina</taxon>
        <taxon>Sordariomycetes</taxon>
        <taxon>Xylariomycetidae</taxon>
        <taxon>Amphisphaeriales</taxon>
        <taxon>Apiosporaceae</taxon>
        <taxon>Neoarthrinium</taxon>
    </lineage>
</organism>
<keyword evidence="2 7" id="KW-0812">Transmembrane</keyword>
<dbReference type="InterPro" id="IPR052337">
    <property type="entry name" value="SAT4-like"/>
</dbReference>
<evidence type="ECO:0000313" key="9">
    <source>
        <dbReference type="EMBL" id="KAI1867531.1"/>
    </source>
</evidence>
<feature type="transmembrane region" description="Helical" evidence="7">
    <location>
        <begin position="278"/>
        <end position="301"/>
    </location>
</feature>
<dbReference type="InterPro" id="IPR049326">
    <property type="entry name" value="Rhodopsin_dom_fungi"/>
</dbReference>
<gene>
    <name evidence="9" type="ORF">JX265_007333</name>
</gene>
<dbReference type="Pfam" id="PF20684">
    <property type="entry name" value="Fung_rhodopsin"/>
    <property type="match status" value="1"/>
</dbReference>
<keyword evidence="3 7" id="KW-1133">Transmembrane helix</keyword>
<feature type="compositionally biased region" description="Polar residues" evidence="6">
    <location>
        <begin position="1"/>
        <end position="13"/>
    </location>
</feature>
<evidence type="ECO:0000256" key="6">
    <source>
        <dbReference type="SAM" id="MobiDB-lite"/>
    </source>
</evidence>
<evidence type="ECO:0000313" key="10">
    <source>
        <dbReference type="Proteomes" id="UP000829685"/>
    </source>
</evidence>
<evidence type="ECO:0000256" key="2">
    <source>
        <dbReference type="ARBA" id="ARBA00022692"/>
    </source>
</evidence>
<feature type="transmembrane region" description="Helical" evidence="7">
    <location>
        <begin position="118"/>
        <end position="141"/>
    </location>
</feature>
<comment type="similarity">
    <text evidence="5">Belongs to the SAT4 family.</text>
</comment>
<dbReference type="PANTHER" id="PTHR33048:SF157">
    <property type="entry name" value="INTEGRAL MEMBRANE PROTEIN"/>
    <property type="match status" value="1"/>
</dbReference>
<dbReference type="EMBL" id="JAFIMR010000018">
    <property type="protein sequence ID" value="KAI1867531.1"/>
    <property type="molecule type" value="Genomic_DNA"/>
</dbReference>
<evidence type="ECO:0000256" key="3">
    <source>
        <dbReference type="ARBA" id="ARBA00022989"/>
    </source>
</evidence>
<dbReference type="PANTHER" id="PTHR33048">
    <property type="entry name" value="PTH11-LIKE INTEGRAL MEMBRANE PROTEIN (AFU_ORTHOLOGUE AFUA_5G11245)"/>
    <property type="match status" value="1"/>
</dbReference>
<evidence type="ECO:0000256" key="7">
    <source>
        <dbReference type="SAM" id="Phobius"/>
    </source>
</evidence>
<dbReference type="Proteomes" id="UP000829685">
    <property type="component" value="Unassembled WGS sequence"/>
</dbReference>
<evidence type="ECO:0000256" key="4">
    <source>
        <dbReference type="ARBA" id="ARBA00023136"/>
    </source>
</evidence>
<sequence length="405" mass="45221">METPTALPNSTHTGPPIYLSTSEEGRTPATVITIGAVFSALAVIATALRFYCRAYITRAGFMTDDWLMLAACFLTVGMGVMLIVGGAIHALAQPTIQGWGPTDYFWITDDAEVNTEKIFWVFIMVQDVAFGLVKLSILCFYRRIFPSKVFRALNTTLIVITTIWTVGFFFAYMFRCGTNFWALWAPLQYLIQYCYDSTAMFYTLAISDVATDVFILSLPLFWLFKLNMTPAKRLAVSGVFLLGFIEIGTGITRLVYFVKQTTNYIKTADGIGLLTTLMFWSMVEMGIAVVAGCLPTIWPLISKISVEEMVRSVRSALSLESLRDLARVSSKGRSRPDDQFEDYAQDAGPYFQFSESIGKKSDRDISAKTSHVEHEPKESVALRKLNAEPENQMPPHLRGDNCAQG</sequence>
<evidence type="ECO:0000259" key="8">
    <source>
        <dbReference type="Pfam" id="PF20684"/>
    </source>
</evidence>
<feature type="transmembrane region" description="Helical" evidence="7">
    <location>
        <begin position="153"/>
        <end position="174"/>
    </location>
</feature>
<proteinExistence type="inferred from homology"/>
<comment type="subcellular location">
    <subcellularLocation>
        <location evidence="1">Membrane</location>
        <topology evidence="1">Multi-pass membrane protein</topology>
    </subcellularLocation>
</comment>
<dbReference type="GO" id="GO:0016020">
    <property type="term" value="C:membrane"/>
    <property type="evidence" value="ECO:0007669"/>
    <property type="project" value="UniProtKB-SubCell"/>
</dbReference>
<evidence type="ECO:0000256" key="1">
    <source>
        <dbReference type="ARBA" id="ARBA00004141"/>
    </source>
</evidence>
<feature type="compositionally biased region" description="Basic and acidic residues" evidence="6">
    <location>
        <begin position="357"/>
        <end position="387"/>
    </location>
</feature>
<name>A0A9Q0ANA7_9PEZI</name>
<comment type="caution">
    <text evidence="9">The sequence shown here is derived from an EMBL/GenBank/DDBJ whole genome shotgun (WGS) entry which is preliminary data.</text>
</comment>
<feature type="domain" description="Rhodopsin" evidence="8">
    <location>
        <begin position="48"/>
        <end position="303"/>
    </location>
</feature>
<keyword evidence="10" id="KW-1185">Reference proteome</keyword>
<dbReference type="AlphaFoldDB" id="A0A9Q0ANA7"/>
<feature type="region of interest" description="Disordered" evidence="6">
    <location>
        <begin position="1"/>
        <end position="22"/>
    </location>
</feature>
<feature type="transmembrane region" description="Helical" evidence="7">
    <location>
        <begin position="234"/>
        <end position="258"/>
    </location>
</feature>